<organism evidence="2 3">
    <name type="scientific">Pseudoalteromonas aurantia 208</name>
    <dbReference type="NCBI Taxonomy" id="1314867"/>
    <lineage>
        <taxon>Bacteria</taxon>
        <taxon>Pseudomonadati</taxon>
        <taxon>Pseudomonadota</taxon>
        <taxon>Gammaproteobacteria</taxon>
        <taxon>Alteromonadales</taxon>
        <taxon>Pseudoalteromonadaceae</taxon>
        <taxon>Pseudoalteromonas</taxon>
    </lineage>
</organism>
<sequence>MAAELTVMSINLGQLNNGAGVGSNTLTTNNAPTNKHVMMMVTIAGYICIYFLSLFNCKFTGCVDLALQYRK</sequence>
<protein>
    <submittedName>
        <fullName evidence="2">Uncharacterized protein</fullName>
    </submittedName>
</protein>
<keyword evidence="1" id="KW-0812">Transmembrane</keyword>
<name>A0ABR9EDI4_9GAMM</name>
<comment type="caution">
    <text evidence="2">The sequence shown here is derived from an EMBL/GenBank/DDBJ whole genome shotgun (WGS) entry which is preliminary data.</text>
</comment>
<dbReference type="Proteomes" id="UP000615755">
    <property type="component" value="Unassembled WGS sequence"/>
</dbReference>
<feature type="transmembrane region" description="Helical" evidence="1">
    <location>
        <begin position="43"/>
        <end position="67"/>
    </location>
</feature>
<evidence type="ECO:0000313" key="2">
    <source>
        <dbReference type="EMBL" id="MBE0369046.1"/>
    </source>
</evidence>
<keyword evidence="3" id="KW-1185">Reference proteome</keyword>
<gene>
    <name evidence="2" type="ORF">PAUR_a2815</name>
</gene>
<evidence type="ECO:0000256" key="1">
    <source>
        <dbReference type="SAM" id="Phobius"/>
    </source>
</evidence>
<proteinExistence type="predicted"/>
<keyword evidence="1" id="KW-0472">Membrane</keyword>
<evidence type="ECO:0000313" key="3">
    <source>
        <dbReference type="Proteomes" id="UP000615755"/>
    </source>
</evidence>
<keyword evidence="1" id="KW-1133">Transmembrane helix</keyword>
<dbReference type="EMBL" id="AQGV01000012">
    <property type="protein sequence ID" value="MBE0369046.1"/>
    <property type="molecule type" value="Genomic_DNA"/>
</dbReference>
<accession>A0ABR9EDI4</accession>
<reference evidence="2 3" key="1">
    <citation type="submission" date="2015-03" db="EMBL/GenBank/DDBJ databases">
        <title>Genome sequence of Pseudoalteromonas aurantia.</title>
        <authorList>
            <person name="Xie B.-B."/>
            <person name="Rong J.-C."/>
            <person name="Qin Q.-L."/>
            <person name="Zhang Y.-Z."/>
        </authorList>
    </citation>
    <scope>NUCLEOTIDE SEQUENCE [LARGE SCALE GENOMIC DNA]</scope>
    <source>
        <strain evidence="2 3">208</strain>
    </source>
</reference>